<proteinExistence type="inferred from homology"/>
<dbReference type="GO" id="GO:0030288">
    <property type="term" value="C:outer membrane-bounded periplasmic space"/>
    <property type="evidence" value="ECO:0007669"/>
    <property type="project" value="TreeGrafter"/>
</dbReference>
<dbReference type="InterPro" id="IPR028082">
    <property type="entry name" value="Peripla_BP_I"/>
</dbReference>
<dbReference type="InterPro" id="IPR025997">
    <property type="entry name" value="SBP_2_dom"/>
</dbReference>
<organism evidence="5">
    <name type="scientific">freshwater metagenome</name>
    <dbReference type="NCBI Taxonomy" id="449393"/>
    <lineage>
        <taxon>unclassified sequences</taxon>
        <taxon>metagenomes</taxon>
        <taxon>ecological metagenomes</taxon>
    </lineage>
</organism>
<dbReference type="GO" id="GO:0030246">
    <property type="term" value="F:carbohydrate binding"/>
    <property type="evidence" value="ECO:0007669"/>
    <property type="project" value="TreeGrafter"/>
</dbReference>
<evidence type="ECO:0000259" key="4">
    <source>
        <dbReference type="Pfam" id="PF13407"/>
    </source>
</evidence>
<dbReference type="PANTHER" id="PTHR30036">
    <property type="entry name" value="D-XYLOSE-BINDING PERIPLASMIC PROTEIN"/>
    <property type="match status" value="1"/>
</dbReference>
<evidence type="ECO:0000256" key="3">
    <source>
        <dbReference type="SAM" id="MobiDB-lite"/>
    </source>
</evidence>
<dbReference type="Gene3D" id="3.40.50.2300">
    <property type="match status" value="2"/>
</dbReference>
<dbReference type="InterPro" id="IPR050555">
    <property type="entry name" value="Bact_Solute-Bind_Prot2"/>
</dbReference>
<dbReference type="PROSITE" id="PS51257">
    <property type="entry name" value="PROKAR_LIPOPROTEIN"/>
    <property type="match status" value="1"/>
</dbReference>
<accession>A0A6J7J668</accession>
<dbReference type="SUPFAM" id="SSF53822">
    <property type="entry name" value="Periplasmic binding protein-like I"/>
    <property type="match status" value="1"/>
</dbReference>
<dbReference type="EMBL" id="CAFBNE010000016">
    <property type="protein sequence ID" value="CAB4938540.1"/>
    <property type="molecule type" value="Genomic_DNA"/>
</dbReference>
<evidence type="ECO:0000313" key="5">
    <source>
        <dbReference type="EMBL" id="CAB4938540.1"/>
    </source>
</evidence>
<reference evidence="5" key="1">
    <citation type="submission" date="2020-05" db="EMBL/GenBank/DDBJ databases">
        <authorList>
            <person name="Chiriac C."/>
            <person name="Salcher M."/>
            <person name="Ghai R."/>
            <person name="Kavagutti S V."/>
        </authorList>
    </citation>
    <scope>NUCLEOTIDE SEQUENCE</scope>
</reference>
<evidence type="ECO:0000256" key="2">
    <source>
        <dbReference type="ARBA" id="ARBA00007639"/>
    </source>
</evidence>
<sequence length="342" mass="34361">MKLAKVALAACAASAMVLSGCSSSGTTAESSAAPASAAPASAEPAAGGDAPMAENADMKLCMYTHGDGGGFWSVAKKGAEKAAADLGITLDYQESNNDPEAQAQMIEAGVSAGCMGIAVSAPNPDAIKDALAKAEEAGIPIITMNSGSKVFTELGAFTHVGQDEFVAGQGAGLKFKELGATKVLCPVHEQSNIGLQERCDGLKDTFGNVENLQVSGLADLAKTQAEIQAKLEADPSIDGIFALNADIATGSALPAAEGAGRTIPIGTVDLSGDAVQAVKDGKLAFAIDQQQFAQGYLPLVLLYLNSLNGHVLGGGLPIATGPGFVTAENADLVQKLAAAGTR</sequence>
<dbReference type="PANTHER" id="PTHR30036:SF7">
    <property type="entry name" value="ABC TRANSPORTER PERIPLASMIC-BINDING PROTEIN YPHF"/>
    <property type="match status" value="1"/>
</dbReference>
<name>A0A6J7J668_9ZZZZ</name>
<dbReference type="Pfam" id="PF13407">
    <property type="entry name" value="Peripla_BP_4"/>
    <property type="match status" value="1"/>
</dbReference>
<dbReference type="AlphaFoldDB" id="A0A6J7J668"/>
<evidence type="ECO:0000256" key="1">
    <source>
        <dbReference type="ARBA" id="ARBA00004196"/>
    </source>
</evidence>
<comment type="subcellular location">
    <subcellularLocation>
        <location evidence="1">Cell envelope</location>
    </subcellularLocation>
</comment>
<feature type="domain" description="Periplasmic binding protein" evidence="4">
    <location>
        <begin position="67"/>
        <end position="303"/>
    </location>
</feature>
<feature type="region of interest" description="Disordered" evidence="3">
    <location>
        <begin position="28"/>
        <end position="49"/>
    </location>
</feature>
<gene>
    <name evidence="5" type="ORF">UFOPK3772_00745</name>
</gene>
<protein>
    <submittedName>
        <fullName evidence="5">Unannotated protein</fullName>
    </submittedName>
</protein>
<comment type="similarity">
    <text evidence="2">Belongs to the bacterial solute-binding protein 2 family.</text>
</comment>